<organism evidence="1 3">
    <name type="scientific">Actinopolymorpha pittospori</name>
    <dbReference type="NCBI Taxonomy" id="648752"/>
    <lineage>
        <taxon>Bacteria</taxon>
        <taxon>Bacillati</taxon>
        <taxon>Actinomycetota</taxon>
        <taxon>Actinomycetes</taxon>
        <taxon>Propionibacteriales</taxon>
        <taxon>Actinopolymorphaceae</taxon>
        <taxon>Actinopolymorpha</taxon>
    </lineage>
</organism>
<keyword evidence="3" id="KW-1185">Reference proteome</keyword>
<protein>
    <submittedName>
        <fullName evidence="1">Uncharacterized protein</fullName>
    </submittedName>
</protein>
<dbReference type="EMBL" id="JADBEM010000001">
    <property type="protein sequence ID" value="MBE1604079.1"/>
    <property type="molecule type" value="Genomic_DNA"/>
</dbReference>
<proteinExistence type="predicted"/>
<evidence type="ECO:0000313" key="2">
    <source>
        <dbReference type="EMBL" id="MBE1605515.1"/>
    </source>
</evidence>
<dbReference type="EMBL" id="JADBEM010000001">
    <property type="protein sequence ID" value="MBE1605515.1"/>
    <property type="molecule type" value="Genomic_DNA"/>
</dbReference>
<gene>
    <name evidence="1" type="ORF">HEB94_000927</name>
    <name evidence="2" type="ORF">HEB94_002363</name>
</gene>
<evidence type="ECO:0000313" key="1">
    <source>
        <dbReference type="EMBL" id="MBE1604079.1"/>
    </source>
</evidence>
<accession>A0A927MQ86</accession>
<evidence type="ECO:0000313" key="3">
    <source>
        <dbReference type="Proteomes" id="UP000638648"/>
    </source>
</evidence>
<sequence length="29" mass="2988">MGASSVEGSKVVVGDTALVELDIQAFLDH</sequence>
<name>A0A927MQ86_9ACTN</name>
<dbReference type="Proteomes" id="UP000638648">
    <property type="component" value="Unassembled WGS sequence"/>
</dbReference>
<comment type="caution">
    <text evidence="1">The sequence shown here is derived from an EMBL/GenBank/DDBJ whole genome shotgun (WGS) entry which is preliminary data.</text>
</comment>
<dbReference type="AlphaFoldDB" id="A0A927MQ86"/>
<reference evidence="1" key="1">
    <citation type="submission" date="2020-10" db="EMBL/GenBank/DDBJ databases">
        <title>Sequencing the genomes of 1000 actinobacteria strains.</title>
        <authorList>
            <person name="Klenk H.-P."/>
        </authorList>
    </citation>
    <scope>NUCLEOTIDE SEQUENCE</scope>
    <source>
        <strain evidence="1">DSM 45354</strain>
    </source>
</reference>